<feature type="domain" description="TauD/TfdA-like" evidence="4">
    <location>
        <begin position="55"/>
        <end position="311"/>
    </location>
</feature>
<protein>
    <recommendedName>
        <fullName evidence="4">TauD/TfdA-like domain-containing protein</fullName>
    </recommendedName>
</protein>
<keyword evidence="3" id="KW-0045">Antibiotic biosynthesis</keyword>
<dbReference type="GO" id="GO:0016706">
    <property type="term" value="F:2-oxoglutarate-dependent dioxygenase activity"/>
    <property type="evidence" value="ECO:0007669"/>
    <property type="project" value="UniProtKB-ARBA"/>
</dbReference>
<dbReference type="Pfam" id="PF02668">
    <property type="entry name" value="TauD"/>
    <property type="match status" value="1"/>
</dbReference>
<reference evidence="5 6" key="1">
    <citation type="submission" date="2020-08" db="EMBL/GenBank/DDBJ databases">
        <title>Genomic Encyclopedia of Type Strains, Phase IV (KMG-IV): sequencing the most valuable type-strain genomes for metagenomic binning, comparative biology and taxonomic classification.</title>
        <authorList>
            <person name="Goeker M."/>
        </authorList>
    </citation>
    <scope>NUCLEOTIDE SEQUENCE [LARGE SCALE GENOMIC DNA]</scope>
    <source>
        <strain evidence="5 6">DSM 101730</strain>
    </source>
</reference>
<keyword evidence="6" id="KW-1185">Reference proteome</keyword>
<gene>
    <name evidence="5" type="ORF">HNP73_002692</name>
</gene>
<organism evidence="5 6">
    <name type="scientific">Amaricoccus macauensis</name>
    <dbReference type="NCBI Taxonomy" id="57001"/>
    <lineage>
        <taxon>Bacteria</taxon>
        <taxon>Pseudomonadati</taxon>
        <taxon>Pseudomonadota</taxon>
        <taxon>Alphaproteobacteria</taxon>
        <taxon>Rhodobacterales</taxon>
        <taxon>Paracoccaceae</taxon>
        <taxon>Amaricoccus</taxon>
    </lineage>
</organism>
<dbReference type="RefSeq" id="WP_184150140.1">
    <property type="nucleotide sequence ID" value="NZ_JACHFM010000002.1"/>
</dbReference>
<sequence length="388" mass="43208">MHDRPQGLESPAAWKGGSFDYHSDALQTLTADEVSEIDAGLRKFEQCGLSDLLEINPATFPLPEVGRMLAGLKYDLRYGPGVVLLRGLPRDKYSDDQLSKIYFALGTYMGFPVPQSHNGELLGSVIDITDADPGVRGYQAGGKQGFHTDGTACDIVSLMCLRAAKSGGASRLVSALAVHNAMVEKNPAFAQVFYDGFFYRQMDNDAEKAGIDPMSPEPVEVFAIRNGEFFCNMNSGEIKRAVEKGGKKLTDLQLEAYDFYMEIVNSDEYVLDMNIQEGDIQFVNNRSVLHGRAGYEDHDEVNRRRYMLRLWLEVRDWPARPQRQVGLTFDIARRWLANRTPSMEFPTNFMKAKQADIVAKQSAGIAASRIKPYESGGSKAFFQTPTPT</sequence>
<dbReference type="PANTHER" id="PTHR10696">
    <property type="entry name" value="GAMMA-BUTYROBETAINE HYDROXYLASE-RELATED"/>
    <property type="match status" value="1"/>
</dbReference>
<evidence type="ECO:0000256" key="3">
    <source>
        <dbReference type="ARBA" id="ARBA00023194"/>
    </source>
</evidence>
<evidence type="ECO:0000256" key="1">
    <source>
        <dbReference type="ARBA" id="ARBA00001954"/>
    </source>
</evidence>
<name>A0A840SSF8_9RHOB</name>
<dbReference type="Gene3D" id="3.60.130.10">
    <property type="entry name" value="Clavaminate synthase-like"/>
    <property type="match status" value="1"/>
</dbReference>
<comment type="cofactor">
    <cofactor evidence="1">
        <name>Fe(2+)</name>
        <dbReference type="ChEBI" id="CHEBI:29033"/>
    </cofactor>
</comment>
<dbReference type="PANTHER" id="PTHR10696:SF56">
    <property type="entry name" value="TAUD_TFDA-LIKE DOMAIN-CONTAINING PROTEIN"/>
    <property type="match status" value="1"/>
</dbReference>
<evidence type="ECO:0000313" key="5">
    <source>
        <dbReference type="EMBL" id="MBB5222756.1"/>
    </source>
</evidence>
<evidence type="ECO:0000259" key="4">
    <source>
        <dbReference type="Pfam" id="PF02668"/>
    </source>
</evidence>
<dbReference type="InterPro" id="IPR050411">
    <property type="entry name" value="AlphaKG_dependent_hydroxylases"/>
</dbReference>
<dbReference type="InterPro" id="IPR042098">
    <property type="entry name" value="TauD-like_sf"/>
</dbReference>
<dbReference type="GO" id="GO:0017000">
    <property type="term" value="P:antibiotic biosynthetic process"/>
    <property type="evidence" value="ECO:0007669"/>
    <property type="project" value="UniProtKB-KW"/>
</dbReference>
<dbReference type="AlphaFoldDB" id="A0A840SSF8"/>
<accession>A0A840SSF8</accession>
<comment type="caution">
    <text evidence="5">The sequence shown here is derived from an EMBL/GenBank/DDBJ whole genome shotgun (WGS) entry which is preliminary data.</text>
</comment>
<keyword evidence="2" id="KW-0560">Oxidoreductase</keyword>
<dbReference type="Proteomes" id="UP000549457">
    <property type="component" value="Unassembled WGS sequence"/>
</dbReference>
<evidence type="ECO:0000313" key="6">
    <source>
        <dbReference type="Proteomes" id="UP000549457"/>
    </source>
</evidence>
<evidence type="ECO:0000256" key="2">
    <source>
        <dbReference type="ARBA" id="ARBA00023002"/>
    </source>
</evidence>
<proteinExistence type="predicted"/>
<dbReference type="InterPro" id="IPR003819">
    <property type="entry name" value="TauD/TfdA-like"/>
</dbReference>
<dbReference type="SUPFAM" id="SSF51197">
    <property type="entry name" value="Clavaminate synthase-like"/>
    <property type="match status" value="1"/>
</dbReference>
<dbReference type="EMBL" id="JACHFM010000002">
    <property type="protein sequence ID" value="MBB5222756.1"/>
    <property type="molecule type" value="Genomic_DNA"/>
</dbReference>